<keyword evidence="1" id="KW-0812">Transmembrane</keyword>
<gene>
    <name evidence="2" type="ORF">FB550_11362</name>
</gene>
<dbReference type="NCBIfam" id="NF041644">
    <property type="entry name" value="CBO0543_fam"/>
    <property type="match status" value="1"/>
</dbReference>
<name>A0A561CTH2_9BACI</name>
<comment type="caution">
    <text evidence="2">The sequence shown here is derived from an EMBL/GenBank/DDBJ whole genome shotgun (WGS) entry which is preliminary data.</text>
</comment>
<accession>A0A561CTH2</accession>
<keyword evidence="3" id="KW-1185">Reference proteome</keyword>
<keyword evidence="1" id="KW-1133">Transmembrane helix</keyword>
<feature type="transmembrane region" description="Helical" evidence="1">
    <location>
        <begin position="122"/>
        <end position="142"/>
    </location>
</feature>
<feature type="transmembrane region" description="Helical" evidence="1">
    <location>
        <begin position="148"/>
        <end position="165"/>
    </location>
</feature>
<sequence>MHTSFSIFFIIIGLLFGVWSRWKEFYPTLLFWMVANLFYSSLLDHFRVWEFIPVGIDKTFFRTHKIMCLRNNFLTYPFIIPVFLGRLPKLLSYKIGWIIFWALLFESLEFIAYLNKSITYHYGWSLLWSLLFNLVTFTVLTIHNWKPWIAWLLSFIFIIILFIIFQPPIPR</sequence>
<protein>
    <submittedName>
        <fullName evidence="2">Uncharacterized protein</fullName>
    </submittedName>
</protein>
<dbReference type="Proteomes" id="UP000319671">
    <property type="component" value="Unassembled WGS sequence"/>
</dbReference>
<feature type="transmembrane region" description="Helical" evidence="1">
    <location>
        <begin position="30"/>
        <end position="52"/>
    </location>
</feature>
<feature type="transmembrane region" description="Helical" evidence="1">
    <location>
        <begin position="73"/>
        <end position="91"/>
    </location>
</feature>
<keyword evidence="1" id="KW-0472">Membrane</keyword>
<evidence type="ECO:0000256" key="1">
    <source>
        <dbReference type="SAM" id="Phobius"/>
    </source>
</evidence>
<evidence type="ECO:0000313" key="3">
    <source>
        <dbReference type="Proteomes" id="UP000319671"/>
    </source>
</evidence>
<dbReference type="InterPro" id="IPR048147">
    <property type="entry name" value="CBO0543-like"/>
</dbReference>
<dbReference type="AlphaFoldDB" id="A0A561CTH2"/>
<dbReference type="RefSeq" id="WP_144567277.1">
    <property type="nucleotide sequence ID" value="NZ_VIVN01000013.1"/>
</dbReference>
<reference evidence="2 3" key="1">
    <citation type="submission" date="2019-06" db="EMBL/GenBank/DDBJ databases">
        <title>Sorghum-associated microbial communities from plants grown in Nebraska, USA.</title>
        <authorList>
            <person name="Schachtman D."/>
        </authorList>
    </citation>
    <scope>NUCLEOTIDE SEQUENCE [LARGE SCALE GENOMIC DNA]</scope>
    <source>
        <strain evidence="2 3">2482</strain>
    </source>
</reference>
<organism evidence="2 3">
    <name type="scientific">Neobacillus bataviensis</name>
    <dbReference type="NCBI Taxonomy" id="220685"/>
    <lineage>
        <taxon>Bacteria</taxon>
        <taxon>Bacillati</taxon>
        <taxon>Bacillota</taxon>
        <taxon>Bacilli</taxon>
        <taxon>Bacillales</taxon>
        <taxon>Bacillaceae</taxon>
        <taxon>Neobacillus</taxon>
    </lineage>
</organism>
<proteinExistence type="predicted"/>
<evidence type="ECO:0000313" key="2">
    <source>
        <dbReference type="EMBL" id="TWD94529.1"/>
    </source>
</evidence>
<feature type="transmembrane region" description="Helical" evidence="1">
    <location>
        <begin position="97"/>
        <end position="115"/>
    </location>
</feature>
<dbReference type="EMBL" id="VIVN01000013">
    <property type="protein sequence ID" value="TWD94529.1"/>
    <property type="molecule type" value="Genomic_DNA"/>
</dbReference>